<keyword evidence="1 4" id="KW-0808">Transferase</keyword>
<dbReference type="GO" id="GO:0016747">
    <property type="term" value="F:acyltransferase activity, transferring groups other than amino-acyl groups"/>
    <property type="evidence" value="ECO:0007669"/>
    <property type="project" value="InterPro"/>
</dbReference>
<dbReference type="Proteomes" id="UP000006620">
    <property type="component" value="Chromosome"/>
</dbReference>
<accession>F8FMN0</accession>
<feature type="domain" description="N-acetyltransferase" evidence="3">
    <location>
        <begin position="3"/>
        <end position="156"/>
    </location>
</feature>
<dbReference type="RefSeq" id="WP_013919354.1">
    <property type="nucleotide sequence ID" value="NC_015690.1"/>
</dbReference>
<evidence type="ECO:0000256" key="2">
    <source>
        <dbReference type="ARBA" id="ARBA00023315"/>
    </source>
</evidence>
<dbReference type="InterPro" id="IPR000182">
    <property type="entry name" value="GNAT_dom"/>
</dbReference>
<dbReference type="Gene3D" id="3.40.630.30">
    <property type="match status" value="1"/>
</dbReference>
<keyword evidence="2" id="KW-0012">Acyltransferase</keyword>
<dbReference type="KEGG" id="pms:KNP414_05677"/>
<dbReference type="Pfam" id="PF00583">
    <property type="entry name" value="Acetyltransf_1"/>
    <property type="match status" value="1"/>
</dbReference>
<evidence type="ECO:0000256" key="1">
    <source>
        <dbReference type="ARBA" id="ARBA00022679"/>
    </source>
</evidence>
<protein>
    <submittedName>
        <fullName evidence="4">GCN5-related N-acetyltransferase</fullName>
    </submittedName>
</protein>
<evidence type="ECO:0000313" key="4">
    <source>
        <dbReference type="EMBL" id="AEI44201.1"/>
    </source>
</evidence>
<dbReference type="HOGENOM" id="CLU_119383_0_0_9"/>
<dbReference type="AlphaFoldDB" id="F8FMN0"/>
<dbReference type="PANTHER" id="PTHR43877:SF2">
    <property type="entry name" value="AMINOALKYLPHOSPHONATE N-ACETYLTRANSFERASE-RELATED"/>
    <property type="match status" value="1"/>
</dbReference>
<dbReference type="InterPro" id="IPR050832">
    <property type="entry name" value="Bact_Acetyltransf"/>
</dbReference>
<dbReference type="EMBL" id="CP002869">
    <property type="protein sequence ID" value="AEI44201.1"/>
    <property type="molecule type" value="Genomic_DNA"/>
</dbReference>
<dbReference type="SUPFAM" id="SSF55729">
    <property type="entry name" value="Acyl-CoA N-acyltransferases (Nat)"/>
    <property type="match status" value="1"/>
</dbReference>
<reference evidence="5" key="1">
    <citation type="submission" date="2011-06" db="EMBL/GenBank/DDBJ databases">
        <title>Complete genome sequence of Paenibacillus mucilaginosus KNP414.</title>
        <authorList>
            <person name="Wang J."/>
            <person name="Hu S."/>
            <person name="Hu X."/>
            <person name="Zhang B."/>
            <person name="Dong D."/>
            <person name="Zhang S."/>
            <person name="Zhao K."/>
            <person name="Wu D."/>
        </authorList>
    </citation>
    <scope>NUCLEOTIDE SEQUENCE [LARGE SCALE GENOMIC DNA]</scope>
    <source>
        <strain evidence="5">KNP414</strain>
    </source>
</reference>
<name>F8FMN0_PAEMK</name>
<evidence type="ECO:0000259" key="3">
    <source>
        <dbReference type="PROSITE" id="PS51186"/>
    </source>
</evidence>
<sequence length="161" mass="18423">MAYTHRPVEEEDFESIRRFPQNAKELFFMYPRWAYPVSAAEMWEVARSRLLPTVLLDEEQAAAYCNLYPAEGEEGLWIGNVIVSPVHRGRGAGSALLRIMMEKAKHELGADRLSLMCHSINTAALLLYHKLGFTPFDWAEKTGPEGEKLLLLKLRRSLEDM</sequence>
<dbReference type="PATRIC" id="fig|1036673.3.peg.5270"/>
<evidence type="ECO:0000313" key="5">
    <source>
        <dbReference type="Proteomes" id="UP000006620"/>
    </source>
</evidence>
<gene>
    <name evidence="4" type="ordered locus">KNP414_05677</name>
</gene>
<dbReference type="CDD" id="cd04301">
    <property type="entry name" value="NAT_SF"/>
    <property type="match status" value="1"/>
</dbReference>
<reference evidence="4 5" key="2">
    <citation type="journal article" date="2013" name="Genome Announc.">
        <title>Genome Sequence of Growth-Improving Paenibacillus mucilaginosus Strain KNP414.</title>
        <authorList>
            <person name="Lu J.J."/>
            <person name="Wang J.F."/>
            <person name="Hu X.F."/>
        </authorList>
    </citation>
    <scope>NUCLEOTIDE SEQUENCE [LARGE SCALE GENOMIC DNA]</scope>
    <source>
        <strain evidence="4 5">KNP414</strain>
    </source>
</reference>
<dbReference type="InterPro" id="IPR016181">
    <property type="entry name" value="Acyl_CoA_acyltransferase"/>
</dbReference>
<dbReference type="PROSITE" id="PS51186">
    <property type="entry name" value="GNAT"/>
    <property type="match status" value="1"/>
</dbReference>
<proteinExistence type="predicted"/>
<dbReference type="PANTHER" id="PTHR43877">
    <property type="entry name" value="AMINOALKYLPHOSPHONATE N-ACETYLTRANSFERASE-RELATED-RELATED"/>
    <property type="match status" value="1"/>
</dbReference>
<organism evidence="4 5">
    <name type="scientific">Paenibacillus mucilaginosus (strain KNP414)</name>
    <dbReference type="NCBI Taxonomy" id="1036673"/>
    <lineage>
        <taxon>Bacteria</taxon>
        <taxon>Bacillati</taxon>
        <taxon>Bacillota</taxon>
        <taxon>Bacilli</taxon>
        <taxon>Bacillales</taxon>
        <taxon>Paenibacillaceae</taxon>
        <taxon>Paenibacillus</taxon>
    </lineage>
</organism>